<dbReference type="VEuPathDB" id="FungiDB:SCHCODRAFT_02562458"/>
<dbReference type="EMBL" id="GL377303">
    <property type="protein sequence ID" value="EFJ00929.1"/>
    <property type="molecule type" value="Genomic_DNA"/>
</dbReference>
<dbReference type="PANTHER" id="PTHR38926:SF72">
    <property type="entry name" value="IM:7136021-RELATED"/>
    <property type="match status" value="1"/>
</dbReference>
<feature type="region of interest" description="Disordered" evidence="1">
    <location>
        <begin position="491"/>
        <end position="564"/>
    </location>
</feature>
<evidence type="ECO:0000256" key="1">
    <source>
        <dbReference type="SAM" id="MobiDB-lite"/>
    </source>
</evidence>
<organism evidence="3">
    <name type="scientific">Schizophyllum commune (strain H4-8 / FGSC 9210)</name>
    <name type="common">Split gill fungus</name>
    <dbReference type="NCBI Taxonomy" id="578458"/>
    <lineage>
        <taxon>Eukaryota</taxon>
        <taxon>Fungi</taxon>
        <taxon>Dikarya</taxon>
        <taxon>Basidiomycota</taxon>
        <taxon>Agaricomycotina</taxon>
        <taxon>Agaricomycetes</taxon>
        <taxon>Agaricomycetidae</taxon>
        <taxon>Agaricales</taxon>
        <taxon>Schizophyllaceae</taxon>
        <taxon>Schizophyllum</taxon>
    </lineage>
</organism>
<evidence type="ECO:0000313" key="2">
    <source>
        <dbReference type="EMBL" id="EFJ00929.1"/>
    </source>
</evidence>
<keyword evidence="3" id="KW-1185">Reference proteome</keyword>
<dbReference type="HOGENOM" id="CLU_241868_0_0_1"/>
<proteinExistence type="predicted"/>
<dbReference type="Proteomes" id="UP000007431">
    <property type="component" value="Unassembled WGS sequence"/>
</dbReference>
<accession>D8PVV4</accession>
<gene>
    <name evidence="2" type="ORF">SCHCODRAFT_232362</name>
</gene>
<protein>
    <recommendedName>
        <fullName evidence="4">F-box domain-containing protein</fullName>
    </recommendedName>
</protein>
<dbReference type="PANTHER" id="PTHR38926">
    <property type="entry name" value="F-BOX DOMAIN CONTAINING PROTEIN, EXPRESSED"/>
    <property type="match status" value="1"/>
</dbReference>
<name>D8PVV4_SCHCM</name>
<evidence type="ECO:0000313" key="3">
    <source>
        <dbReference type="Proteomes" id="UP000007431"/>
    </source>
</evidence>
<reference evidence="2 3" key="1">
    <citation type="journal article" date="2010" name="Nat. Biotechnol.">
        <title>Genome sequence of the model mushroom Schizophyllum commune.</title>
        <authorList>
            <person name="Ohm R.A."/>
            <person name="de Jong J.F."/>
            <person name="Lugones L.G."/>
            <person name="Aerts A."/>
            <person name="Kothe E."/>
            <person name="Stajich J.E."/>
            <person name="de Vries R.P."/>
            <person name="Record E."/>
            <person name="Levasseur A."/>
            <person name="Baker S.E."/>
            <person name="Bartholomew K.A."/>
            <person name="Coutinho P.M."/>
            <person name="Erdmann S."/>
            <person name="Fowler T.J."/>
            <person name="Gathman A.C."/>
            <person name="Lombard V."/>
            <person name="Henrissat B."/>
            <person name="Knabe N."/>
            <person name="Kuees U."/>
            <person name="Lilly W.W."/>
            <person name="Lindquist E."/>
            <person name="Lucas S."/>
            <person name="Magnuson J.K."/>
            <person name="Piumi F."/>
            <person name="Raudaskoski M."/>
            <person name="Salamov A."/>
            <person name="Schmutz J."/>
            <person name="Schwarze F.W.M.R."/>
            <person name="vanKuyk P.A."/>
            <person name="Horton J.S."/>
            <person name="Grigoriev I.V."/>
            <person name="Woesten H.A.B."/>
        </authorList>
    </citation>
    <scope>NUCLEOTIDE SEQUENCE [LARGE SCALE GENOMIC DNA]</scope>
    <source>
        <strain evidence="3">H4-8 / FGSC 9210</strain>
    </source>
</reference>
<evidence type="ECO:0008006" key="4">
    <source>
        <dbReference type="Google" id="ProtNLM"/>
    </source>
</evidence>
<dbReference type="InParanoid" id="D8PVV4"/>
<sequence>MEFSPKDIDALLDEASVYARVAHLRSGVTPSPQATARIHSVAAELQWILCRRKHLANDSRPTRRIEHALRMCRAAVAPVRRLPRELLIIIFELALPTNWEQAYVTVMPNFASVCHYWREVAIGYGHFWANVAVHQTCPAEAVATRIDWSRNELLNVSLRHGVGCPQGENARWNSSALHALFSQSHRMRRFSVHAAIYYEDIIRAIGPCWPTEFPQLKELDLAVFDNLSDIVEDFIGIAPNVVKLELFCHYVPRSFEVIPAWDLTHLELNLLENGQCLEELIGVIAVYAPTLQSLEVYVLDVGEIDEEYDTIMFPHLRTLKLHYDACYLCRHIVAPQIASIRLERPNPGMSGEDGSELAALLTLLQRSGGPAGVCPLESLELLGMTPAEPQLVLDCFGLAPMLTCLAIQDGDECLNLLEDGDLEKLIISPQLLLAMTRSSEPGDAPQNKLLPRLSSLSLHLEYKDKEVQTLLHDMIASRQAISDSDDVLHGRESNARRAPNDPPPPDCRPTKQTINLPRKRLRAMSSTARSVPIRTAEGGGPQLWTTPLGGTPESTAQRGKPHRPLADLPVTAVTHNPEGKGRPGFWRKIAGLIPLLYIPRLLQLAKATASFLIPDPTSQQCLRLTWSLPWYFCAIRACREDMSAASTIDLIRTALNHANVALIRSGTIPNAQETAQITSLADALQKARDRHHSAAEPFTTTHPDDPIQQELIEHALLMCRAAVAPVRRLPRELLSIIFEMALPDNWLISSAPETLNFASVCFYWREVALGTPKFWSHIVMTLCSHEGPVINRLRLSADEPLDVFIASGRHLYLDVEDEGEGPTISNAEAVQAICSQARRWSSLWVPSIDESMDALAPYWPTEFPALKALKMSCEMDPAKYIRYFDNAPNVVGFSLSANDLTPAPIILPAAWKLVSLDISIVDEERYLEDIMEPIAASAPSLIRLIVKISGVDEMEGFDEPIVFPNLLELKLTDGACFLCNHIVAPSVLVIRLEGPATWNEGGIEMEALLHHLQNTTAASANPLPLKILELVSLNPAPPQVVVDCLELTPNVFRLLINERRPDWHDQPVFADEHEPLVSPGLLAAMTRSPDLASSRDRLLPTLLAVDLRHEDQLVDVEELMRAMLQSRLEYYDRANRIFPLDTKYRCRDDAAAFFDVNFENIGATPMITLPADVEGLLHEASKHANEEMTRSGTIPNPQKTTHILSITDALSKAARDLEVTMPGAKDTHQESAHIPRINRALDVCRAVLAPVRRIPRELLITIFTLALPEWWYSRNIEDQLNFSQVCYYWRAVALGYSEFWTHLAMTISTRTAPVASRLERAGEEPLHVSLFGPMEFLRDEGKPKRDPNPEAIALVFSQHHRFFKLALYDFDKMEDLVAPHWPQEFPALKIVELDVGREHRKCLEYFENVAHNVISFELRMERTFRPVVLPSNWNLVSLELYHIDDETTLDVLLDAIAACAPTLFRLVVSAMELGDVDDERAVVEFPVLHDVTLENAAYYMLQYTTAPLIGALKLEGGMHTMDGSDYIDVLLAFLQRSVVPHPRLKVTRLRTLELEGMPAAPVEQLVACLQLAPALARLAVDEADWRDDDERSVTPELLGALTRSPWTDLGALSHFLLPALTHLKIKCRREADEALTTAMRTMVLSRMTDNPMDFPARLRGLETDIPVAY</sequence>